<accession>A0A4S2N2U5</accession>
<feature type="domain" description="N-acetyltransferase" evidence="4">
    <location>
        <begin position="35"/>
        <end position="209"/>
    </location>
</feature>
<dbReference type="OrthoDB" id="47374at2759"/>
<dbReference type="STRING" id="341454.A0A4S2N2U5"/>
<dbReference type="SUPFAM" id="SSF55729">
    <property type="entry name" value="Acyl-CoA N-acyltransferases (Nat)"/>
    <property type="match status" value="1"/>
</dbReference>
<dbReference type="PANTHER" id="PTHR42919">
    <property type="entry name" value="N-ALPHA-ACETYLTRANSFERASE"/>
    <property type="match status" value="1"/>
</dbReference>
<dbReference type="CDD" id="cd04301">
    <property type="entry name" value="NAT_SF"/>
    <property type="match status" value="1"/>
</dbReference>
<reference evidence="5 6" key="1">
    <citation type="submission" date="2019-04" db="EMBL/GenBank/DDBJ databases">
        <title>Comparative genomics and transcriptomics to analyze fruiting body development in filamentous ascomycetes.</title>
        <authorList>
            <consortium name="DOE Joint Genome Institute"/>
            <person name="Lutkenhaus R."/>
            <person name="Traeger S."/>
            <person name="Breuer J."/>
            <person name="Kuo A."/>
            <person name="Lipzen A."/>
            <person name="Pangilinan J."/>
            <person name="Dilworth D."/>
            <person name="Sandor L."/>
            <person name="Poggeler S."/>
            <person name="Barry K."/>
            <person name="Grigoriev I.V."/>
            <person name="Nowrousian M."/>
        </authorList>
    </citation>
    <scope>NUCLEOTIDE SEQUENCE [LARGE SCALE GENOMIC DNA]</scope>
    <source>
        <strain evidence="5 6">CBS 389.68</strain>
    </source>
</reference>
<keyword evidence="6" id="KW-1185">Reference proteome</keyword>
<gene>
    <name evidence="5" type="ORF">EX30DRAFT_155669</name>
</gene>
<dbReference type="InterPro" id="IPR000182">
    <property type="entry name" value="GNAT_dom"/>
</dbReference>
<dbReference type="InterPro" id="IPR051556">
    <property type="entry name" value="N-term/lysine_N-AcTrnsfr"/>
</dbReference>
<dbReference type="GO" id="GO:0016747">
    <property type="term" value="F:acyltransferase activity, transferring groups other than amino-acyl groups"/>
    <property type="evidence" value="ECO:0007669"/>
    <property type="project" value="InterPro"/>
</dbReference>
<dbReference type="GO" id="GO:0007064">
    <property type="term" value="P:mitotic sister chromatid cohesion"/>
    <property type="evidence" value="ECO:0007669"/>
    <property type="project" value="TreeGrafter"/>
</dbReference>
<dbReference type="Proteomes" id="UP000298138">
    <property type="component" value="Unassembled WGS sequence"/>
</dbReference>
<sequence length="209" mass="22920">MLIHTTSPPSQPTLPPMTTPTALLTSPPPNPKIHLTTVSDNPKNLEGLKRLNSLLLPVNYGTKFYQDIIRNPDTDGALTRVAMWDGGVGVVGGVRGRWEPPSSSSSSSLSSSSPTDGTPRGGKIYLMTLCTLSPFRTLGIAAALLQHIVAVAREWGVEEVYAHVWVENGEALEWYRRRGFVVEEGVVEGYYRRLRPDGARVVRLRMLGE</sequence>
<proteinExistence type="predicted"/>
<dbReference type="PROSITE" id="PS51186">
    <property type="entry name" value="GNAT"/>
    <property type="match status" value="1"/>
</dbReference>
<feature type="compositionally biased region" description="Low complexity" evidence="3">
    <location>
        <begin position="102"/>
        <end position="113"/>
    </location>
</feature>
<dbReference type="InterPro" id="IPR016181">
    <property type="entry name" value="Acyl_CoA_acyltransferase"/>
</dbReference>
<evidence type="ECO:0000313" key="5">
    <source>
        <dbReference type="EMBL" id="TGZ83427.1"/>
    </source>
</evidence>
<dbReference type="PANTHER" id="PTHR42919:SF8">
    <property type="entry name" value="N-ALPHA-ACETYLTRANSFERASE 50"/>
    <property type="match status" value="1"/>
</dbReference>
<keyword evidence="2" id="KW-0012">Acyltransferase</keyword>
<name>A0A4S2N2U5_9PEZI</name>
<dbReference type="Pfam" id="PF00583">
    <property type="entry name" value="Acetyltransf_1"/>
    <property type="match status" value="1"/>
</dbReference>
<evidence type="ECO:0000259" key="4">
    <source>
        <dbReference type="PROSITE" id="PS51186"/>
    </source>
</evidence>
<feature type="compositionally biased region" description="Pro residues" evidence="3">
    <location>
        <begin position="9"/>
        <end position="18"/>
    </location>
</feature>
<evidence type="ECO:0000256" key="3">
    <source>
        <dbReference type="SAM" id="MobiDB-lite"/>
    </source>
</evidence>
<dbReference type="InParanoid" id="A0A4S2N2U5"/>
<evidence type="ECO:0000313" key="6">
    <source>
        <dbReference type="Proteomes" id="UP000298138"/>
    </source>
</evidence>
<protein>
    <recommendedName>
        <fullName evidence="4">N-acetyltransferase domain-containing protein</fullName>
    </recommendedName>
</protein>
<dbReference type="EMBL" id="ML220114">
    <property type="protein sequence ID" value="TGZ83427.1"/>
    <property type="molecule type" value="Genomic_DNA"/>
</dbReference>
<organism evidence="5 6">
    <name type="scientific">Ascodesmis nigricans</name>
    <dbReference type="NCBI Taxonomy" id="341454"/>
    <lineage>
        <taxon>Eukaryota</taxon>
        <taxon>Fungi</taxon>
        <taxon>Dikarya</taxon>
        <taxon>Ascomycota</taxon>
        <taxon>Pezizomycotina</taxon>
        <taxon>Pezizomycetes</taxon>
        <taxon>Pezizales</taxon>
        <taxon>Ascodesmidaceae</taxon>
        <taxon>Ascodesmis</taxon>
    </lineage>
</organism>
<evidence type="ECO:0000256" key="2">
    <source>
        <dbReference type="ARBA" id="ARBA00023315"/>
    </source>
</evidence>
<evidence type="ECO:0000256" key="1">
    <source>
        <dbReference type="ARBA" id="ARBA00022679"/>
    </source>
</evidence>
<dbReference type="AlphaFoldDB" id="A0A4S2N2U5"/>
<feature type="region of interest" description="Disordered" evidence="3">
    <location>
        <begin position="95"/>
        <end position="118"/>
    </location>
</feature>
<keyword evidence="1" id="KW-0808">Transferase</keyword>
<dbReference type="GO" id="GO:0031415">
    <property type="term" value="C:NatA complex"/>
    <property type="evidence" value="ECO:0007669"/>
    <property type="project" value="TreeGrafter"/>
</dbReference>
<dbReference type="Gene3D" id="3.40.630.30">
    <property type="match status" value="1"/>
</dbReference>
<feature type="region of interest" description="Disordered" evidence="3">
    <location>
        <begin position="1"/>
        <end position="31"/>
    </location>
</feature>